<keyword evidence="4" id="KW-0472">Membrane</keyword>
<accession>A0ABS3CUJ2</accession>
<organism evidence="6 7">
    <name type="scientific">Bowmanella yangjiangensis</name>
    <dbReference type="NCBI Taxonomy" id="2811230"/>
    <lineage>
        <taxon>Bacteria</taxon>
        <taxon>Pseudomonadati</taxon>
        <taxon>Pseudomonadota</taxon>
        <taxon>Gammaproteobacteria</taxon>
        <taxon>Alteromonadales</taxon>
        <taxon>Alteromonadaceae</taxon>
        <taxon>Bowmanella</taxon>
    </lineage>
</organism>
<dbReference type="InterPro" id="IPR001867">
    <property type="entry name" value="OmpR/PhoB-type_DNA-bd"/>
</dbReference>
<evidence type="ECO:0000313" key="6">
    <source>
        <dbReference type="EMBL" id="MBN7820774.1"/>
    </source>
</evidence>
<dbReference type="Pfam" id="PF00486">
    <property type="entry name" value="Trans_reg_C"/>
    <property type="match status" value="1"/>
</dbReference>
<feature type="domain" description="OmpR/PhoB-type" evidence="5">
    <location>
        <begin position="2"/>
        <end position="100"/>
    </location>
</feature>
<dbReference type="Proteomes" id="UP000663992">
    <property type="component" value="Unassembled WGS sequence"/>
</dbReference>
<dbReference type="Gene3D" id="2.120.10.30">
    <property type="entry name" value="TolB, C-terminal domain"/>
    <property type="match status" value="2"/>
</dbReference>
<dbReference type="CDD" id="cd00383">
    <property type="entry name" value="trans_reg_C"/>
    <property type="match status" value="1"/>
</dbReference>
<evidence type="ECO:0000256" key="2">
    <source>
        <dbReference type="ARBA" id="ARBA00023125"/>
    </source>
</evidence>
<evidence type="ECO:0000259" key="5">
    <source>
        <dbReference type="PROSITE" id="PS51755"/>
    </source>
</evidence>
<keyword evidence="4" id="KW-0812">Transmembrane</keyword>
<dbReference type="SUPFAM" id="SSF46894">
    <property type="entry name" value="C-terminal effector domain of the bipartite response regulators"/>
    <property type="match status" value="1"/>
</dbReference>
<keyword evidence="7" id="KW-1185">Reference proteome</keyword>
<dbReference type="SUPFAM" id="SSF82171">
    <property type="entry name" value="DPP6 N-terminal domain-like"/>
    <property type="match status" value="1"/>
</dbReference>
<comment type="caution">
    <text evidence="6">The sequence shown here is derived from an EMBL/GenBank/DDBJ whole genome shotgun (WGS) entry which is preliminary data.</text>
</comment>
<proteinExistence type="inferred from homology"/>
<comment type="similarity">
    <text evidence="1">Belongs to the TolB family.</text>
</comment>
<evidence type="ECO:0000313" key="7">
    <source>
        <dbReference type="Proteomes" id="UP000663992"/>
    </source>
</evidence>
<dbReference type="SMART" id="SM00862">
    <property type="entry name" value="Trans_reg_C"/>
    <property type="match status" value="1"/>
</dbReference>
<dbReference type="Pfam" id="PF07676">
    <property type="entry name" value="PD40"/>
    <property type="match status" value="1"/>
</dbReference>
<name>A0ABS3CUJ2_9ALTE</name>
<sequence length="726" mass="81336">MTKAYWVGKFLVDLSRNQISHNQDVQTLPPKALQVLTYLAQNSGRVVSHDELLNQVWANTVVTPNTLQRSIAQLRKAFGETSHASALIKTHAKQGYSLEVEVRWSAEVDTGTVEPAADSQGQLPEVLPVLPPEHTVNAIPQPEITPPKSKTAKPKHNKLWWYSALAALLVLAVGVLPFVQHEADFQLEDLRYLTATDDKEYGARYSPDGQYILFHRYYEKVCTNHIWAKNADTLQEVQLTAKRGTYSGYNLSADGKNLLFVQEQDCIAPVNQPSCFKLMSLDFQAALREPQQAKELLDCQHSAIRNPIWMDEQHIALMQREDRNWRLVRYSLADQSSSTLYEAKDGITLGLAWSADRQLFAVTSLKSSGGQRLDLLFADGTVKSSHNIVFPPGAPRYPKLLPEFMPGSKGLLLTYRGQLSTLSEQGQIQELNIGLDANIGSPAFHPDGNRLLVVSGRYDSDAARLSIPDEVHIDDPTQDLEAQVFERSINLEDKAKFRPNGQGIAFVSKRTGSEQVWLLGNNNAALISSFTKGTMVSNLLWSKDGQSLLVQADMSLYLLSVDKQQRQLDFPHPVVGLYDWDEDAQQVIARVLLNDTSRLVSIDISSMEFQQLNNKRVFWAAQNPGGTLVFMDHLRQFWQRGSIEDKRINALNDQGSSKGFVLTNEQLYGINKNNQLWSYHLQSGAFKVLGNISPDIEFLTDIQGNEILATLLVGERQEILELTLAD</sequence>
<evidence type="ECO:0000256" key="3">
    <source>
        <dbReference type="PROSITE-ProRule" id="PRU01091"/>
    </source>
</evidence>
<dbReference type="InterPro" id="IPR036388">
    <property type="entry name" value="WH-like_DNA-bd_sf"/>
</dbReference>
<evidence type="ECO:0000256" key="1">
    <source>
        <dbReference type="ARBA" id="ARBA00009820"/>
    </source>
</evidence>
<dbReference type="PROSITE" id="PS51755">
    <property type="entry name" value="OMPR_PHOB"/>
    <property type="match status" value="1"/>
</dbReference>
<feature type="DNA-binding region" description="OmpR/PhoB-type" evidence="3">
    <location>
        <begin position="2"/>
        <end position="100"/>
    </location>
</feature>
<dbReference type="PANTHER" id="PTHR36842">
    <property type="entry name" value="PROTEIN TOLB HOMOLOG"/>
    <property type="match status" value="1"/>
</dbReference>
<dbReference type="RefSeq" id="WP_206594606.1">
    <property type="nucleotide sequence ID" value="NZ_JAFKCS010000012.1"/>
</dbReference>
<reference evidence="6 7" key="1">
    <citation type="submission" date="2021-03" db="EMBL/GenBank/DDBJ databases">
        <title>novel species isolated from a fishpond in China.</title>
        <authorList>
            <person name="Lu H."/>
            <person name="Cai Z."/>
        </authorList>
    </citation>
    <scope>NUCLEOTIDE SEQUENCE [LARGE SCALE GENOMIC DNA]</scope>
    <source>
        <strain evidence="6 7">Y57</strain>
    </source>
</reference>
<feature type="transmembrane region" description="Helical" evidence="4">
    <location>
        <begin position="159"/>
        <end position="179"/>
    </location>
</feature>
<dbReference type="Gene3D" id="1.10.10.10">
    <property type="entry name" value="Winged helix-like DNA-binding domain superfamily/Winged helix DNA-binding domain"/>
    <property type="match status" value="1"/>
</dbReference>
<dbReference type="InterPro" id="IPR011659">
    <property type="entry name" value="WD40"/>
</dbReference>
<gene>
    <name evidence="6" type="ORF">J0A65_12925</name>
</gene>
<dbReference type="EMBL" id="JAFKCS010000012">
    <property type="protein sequence ID" value="MBN7820774.1"/>
    <property type="molecule type" value="Genomic_DNA"/>
</dbReference>
<protein>
    <submittedName>
        <fullName evidence="6">Winged helix-turn-helix domain-containing protein</fullName>
    </submittedName>
</protein>
<dbReference type="InterPro" id="IPR016032">
    <property type="entry name" value="Sig_transdc_resp-reg_C-effctor"/>
</dbReference>
<keyword evidence="4" id="KW-1133">Transmembrane helix</keyword>
<evidence type="ECO:0000256" key="4">
    <source>
        <dbReference type="SAM" id="Phobius"/>
    </source>
</evidence>
<dbReference type="PANTHER" id="PTHR36842:SF1">
    <property type="entry name" value="PROTEIN TOLB"/>
    <property type="match status" value="1"/>
</dbReference>
<dbReference type="InterPro" id="IPR011042">
    <property type="entry name" value="6-blade_b-propeller_TolB-like"/>
</dbReference>
<keyword evidence="2 3" id="KW-0238">DNA-binding</keyword>